<evidence type="ECO:0000313" key="1">
    <source>
        <dbReference type="EMBL" id="MDQ1097532.1"/>
    </source>
</evidence>
<dbReference type="RefSeq" id="WP_307451117.1">
    <property type="nucleotide sequence ID" value="NZ_JAUTAL010000001.1"/>
</dbReference>
<evidence type="ECO:0008006" key="3">
    <source>
        <dbReference type="Google" id="ProtNLM"/>
    </source>
</evidence>
<dbReference type="EMBL" id="JAUTAL010000001">
    <property type="protein sequence ID" value="MDQ1097532.1"/>
    <property type="molecule type" value="Genomic_DNA"/>
</dbReference>
<dbReference type="PROSITE" id="PS51257">
    <property type="entry name" value="PROKAR_LIPOPROTEIN"/>
    <property type="match status" value="1"/>
</dbReference>
<name>A0ABU0TKG1_9FLAO</name>
<evidence type="ECO:0000313" key="2">
    <source>
        <dbReference type="Proteomes" id="UP001225072"/>
    </source>
</evidence>
<dbReference type="Proteomes" id="UP001225072">
    <property type="component" value="Unassembled WGS sequence"/>
</dbReference>
<organism evidence="1 2">
    <name type="scientific">Chryseobacterium camelliae</name>
    <dbReference type="NCBI Taxonomy" id="1265445"/>
    <lineage>
        <taxon>Bacteria</taxon>
        <taxon>Pseudomonadati</taxon>
        <taxon>Bacteroidota</taxon>
        <taxon>Flavobacteriia</taxon>
        <taxon>Flavobacteriales</taxon>
        <taxon>Weeksellaceae</taxon>
        <taxon>Chryseobacterium group</taxon>
        <taxon>Chryseobacterium</taxon>
    </lineage>
</organism>
<gene>
    <name evidence="1" type="ORF">QE404_002679</name>
</gene>
<accession>A0ABU0TKG1</accession>
<proteinExistence type="predicted"/>
<protein>
    <recommendedName>
        <fullName evidence="3">DUF4019 domain-containing protein</fullName>
    </recommendedName>
</protein>
<comment type="caution">
    <text evidence="1">The sequence shown here is derived from an EMBL/GenBank/DDBJ whole genome shotgun (WGS) entry which is preliminary data.</text>
</comment>
<reference evidence="1 2" key="1">
    <citation type="submission" date="2023-07" db="EMBL/GenBank/DDBJ databases">
        <title>Functional and genomic diversity of the sorghum phyllosphere microbiome.</title>
        <authorList>
            <person name="Shade A."/>
        </authorList>
    </citation>
    <scope>NUCLEOTIDE SEQUENCE [LARGE SCALE GENOMIC DNA]</scope>
    <source>
        <strain evidence="1 2">SORGH_AS_1064</strain>
    </source>
</reference>
<sequence>MKIYSILFLFFFLSCDFVKTYRENVTSDKEDAEKVTEKFYTFLKQNKKEEIFKLFNNEFYRATSKKDLDQIITWAIEEGKISSKHVLIDWKTHVEKGTDAKSEYLLTYNVQRGKIKTEEIFTLTKDQDDNIKIKGYRLNLENTE</sequence>
<keyword evidence="2" id="KW-1185">Reference proteome</keyword>